<reference evidence="2" key="2">
    <citation type="submission" date="2025-09" db="UniProtKB">
        <authorList>
            <consortium name="Ensembl"/>
        </authorList>
    </citation>
    <scope>IDENTIFICATION</scope>
</reference>
<accession>A0A8C4RCS4</accession>
<reference evidence="2" key="1">
    <citation type="submission" date="2025-08" db="UniProtKB">
        <authorList>
            <consortium name="Ensembl"/>
        </authorList>
    </citation>
    <scope>IDENTIFICATION</scope>
</reference>
<dbReference type="InterPro" id="IPR036058">
    <property type="entry name" value="Kazal_dom_sf"/>
</dbReference>
<dbReference type="InterPro" id="IPR042167">
    <property type="entry name" value="SPINK2"/>
</dbReference>
<evidence type="ECO:0000313" key="2">
    <source>
        <dbReference type="Ensembl" id="ENSEBUP00000026817.1"/>
    </source>
</evidence>
<name>A0A8C4RCS4_EPTBU</name>
<dbReference type="SMART" id="SM00280">
    <property type="entry name" value="KAZAL"/>
    <property type="match status" value="1"/>
</dbReference>
<dbReference type="PROSITE" id="PS51465">
    <property type="entry name" value="KAZAL_2"/>
    <property type="match status" value="1"/>
</dbReference>
<dbReference type="GO" id="GO:0007286">
    <property type="term" value="P:spermatid development"/>
    <property type="evidence" value="ECO:0007669"/>
    <property type="project" value="InterPro"/>
</dbReference>
<dbReference type="Pfam" id="PF00050">
    <property type="entry name" value="Kazal_1"/>
    <property type="match status" value="1"/>
</dbReference>
<dbReference type="InterPro" id="IPR002350">
    <property type="entry name" value="Kazal_dom"/>
</dbReference>
<evidence type="ECO:0000259" key="1">
    <source>
        <dbReference type="PROSITE" id="PS51465"/>
    </source>
</evidence>
<organism evidence="2 3">
    <name type="scientific">Eptatretus burgeri</name>
    <name type="common">Inshore hagfish</name>
    <dbReference type="NCBI Taxonomy" id="7764"/>
    <lineage>
        <taxon>Eukaryota</taxon>
        <taxon>Metazoa</taxon>
        <taxon>Chordata</taxon>
        <taxon>Craniata</taxon>
        <taxon>Vertebrata</taxon>
        <taxon>Cyclostomata</taxon>
        <taxon>Myxini</taxon>
        <taxon>Myxiniformes</taxon>
        <taxon>Myxinidae</taxon>
        <taxon>Eptatretinae</taxon>
        <taxon>Eptatretus</taxon>
    </lineage>
</organism>
<keyword evidence="3" id="KW-1185">Reference proteome</keyword>
<dbReference type="AlphaFoldDB" id="A0A8C4RCS4"/>
<feature type="domain" description="Kazal-like" evidence="1">
    <location>
        <begin position="11"/>
        <end position="53"/>
    </location>
</feature>
<dbReference type="Proteomes" id="UP000694388">
    <property type="component" value="Unplaced"/>
</dbReference>
<dbReference type="Ensembl" id="ENSEBUT00000027393.1">
    <property type="protein sequence ID" value="ENSEBUP00000026817.1"/>
    <property type="gene ID" value="ENSEBUG00000016511.1"/>
</dbReference>
<sequence>MYFICKGEGNVINKRKCNKYRAPNCHRAYIPLCGTDQKTYPNECILCVQIRHL</sequence>
<dbReference type="Gene3D" id="3.30.60.30">
    <property type="match status" value="1"/>
</dbReference>
<evidence type="ECO:0000313" key="3">
    <source>
        <dbReference type="Proteomes" id="UP000694388"/>
    </source>
</evidence>
<dbReference type="PANTHER" id="PTHR47608:SF1">
    <property type="entry name" value="SERINE PROTEASE INHIBITOR KAZAL-TYPE 2"/>
    <property type="match status" value="1"/>
</dbReference>
<proteinExistence type="predicted"/>
<dbReference type="PROSITE" id="PS00282">
    <property type="entry name" value="KAZAL_1"/>
    <property type="match status" value="1"/>
</dbReference>
<protein>
    <recommendedName>
        <fullName evidence="1">Kazal-like domain-containing protein</fullName>
    </recommendedName>
</protein>
<dbReference type="GO" id="GO:0004867">
    <property type="term" value="F:serine-type endopeptidase inhibitor activity"/>
    <property type="evidence" value="ECO:0007669"/>
    <property type="project" value="InterPro"/>
</dbReference>
<dbReference type="SUPFAM" id="SSF100895">
    <property type="entry name" value="Kazal-type serine protease inhibitors"/>
    <property type="match status" value="1"/>
</dbReference>
<dbReference type="PANTHER" id="PTHR47608">
    <property type="entry name" value="SERINE PROTEASE INHIBITOR KAZAL-TYPE 2, SPINK2"/>
    <property type="match status" value="1"/>
</dbReference>